<feature type="chain" id="PRO_5039290136" description="Lipoprotein" evidence="1">
    <location>
        <begin position="27"/>
        <end position="152"/>
    </location>
</feature>
<gene>
    <name evidence="2" type="ORF">C7B43_07895</name>
</gene>
<evidence type="ECO:0000313" key="2">
    <source>
        <dbReference type="EMBL" id="PSR29702.1"/>
    </source>
</evidence>
<name>A0A2T2X5D8_9FIRM</name>
<dbReference type="Proteomes" id="UP000242699">
    <property type="component" value="Unassembled WGS sequence"/>
</dbReference>
<reference evidence="2 3" key="1">
    <citation type="journal article" date="2014" name="BMC Genomics">
        <title>Comparison of environmental and isolate Sulfobacillus genomes reveals diverse carbon, sulfur, nitrogen, and hydrogen metabolisms.</title>
        <authorList>
            <person name="Justice N.B."/>
            <person name="Norman A."/>
            <person name="Brown C.T."/>
            <person name="Singh A."/>
            <person name="Thomas B.C."/>
            <person name="Banfield J.F."/>
        </authorList>
    </citation>
    <scope>NUCLEOTIDE SEQUENCE [LARGE SCALE GENOMIC DNA]</scope>
    <source>
        <strain evidence="2">AMDSBA1</strain>
    </source>
</reference>
<evidence type="ECO:0000313" key="3">
    <source>
        <dbReference type="Proteomes" id="UP000242699"/>
    </source>
</evidence>
<protein>
    <recommendedName>
        <fullName evidence="4">Lipoprotein</fullName>
    </recommendedName>
</protein>
<evidence type="ECO:0008006" key="4">
    <source>
        <dbReference type="Google" id="ProtNLM"/>
    </source>
</evidence>
<accession>A0A2T2X5D8</accession>
<comment type="caution">
    <text evidence="2">The sequence shown here is derived from an EMBL/GenBank/DDBJ whole genome shotgun (WGS) entry which is preliminary data.</text>
</comment>
<feature type="signal peptide" evidence="1">
    <location>
        <begin position="1"/>
        <end position="26"/>
    </location>
</feature>
<dbReference type="AlphaFoldDB" id="A0A2T2X5D8"/>
<organism evidence="2 3">
    <name type="scientific">Sulfobacillus benefaciens</name>
    <dbReference type="NCBI Taxonomy" id="453960"/>
    <lineage>
        <taxon>Bacteria</taxon>
        <taxon>Bacillati</taxon>
        <taxon>Bacillota</taxon>
        <taxon>Clostridia</taxon>
        <taxon>Eubacteriales</taxon>
        <taxon>Clostridiales Family XVII. Incertae Sedis</taxon>
        <taxon>Sulfobacillus</taxon>
    </lineage>
</organism>
<proteinExistence type="predicted"/>
<evidence type="ECO:0000256" key="1">
    <source>
        <dbReference type="SAM" id="SignalP"/>
    </source>
</evidence>
<dbReference type="EMBL" id="PXYT01000014">
    <property type="protein sequence ID" value="PSR29702.1"/>
    <property type="molecule type" value="Genomic_DNA"/>
</dbReference>
<sequence length="152" mass="16914">MAALWLFPRRFASCALLLGLSLGLTGCGSPTPYQTGLNHFSNRVLNDLRQNPVHAWTLYVGHGTVTTGWLWFRHRHPLVYAEVQNTSPDTVRDVVIHFGPKMITSSALSSEAGVGFYLNSSRIPQSVHIDWKVNQKTHQVTVQADDMINVSS</sequence>
<keyword evidence="1" id="KW-0732">Signal</keyword>